<comment type="caution">
    <text evidence="1">The sequence shown here is derived from an EMBL/GenBank/DDBJ whole genome shotgun (WGS) entry which is preliminary data.</text>
</comment>
<sequence length="164" mass="18081">MKPLIRSIAVGVALFAVGAVMLERAKAGSDEFFAPVTDPLTRQECGSCHMAFPAGLLPARSWQKMMGELDNHFGEDASVDAATAKQITTYLVAHAADSTGYGDMRRWLRGVSASAAPQRITELPKWVREHREVSPREWTRKEIATKANCVACHVDAERGYFEDD</sequence>
<evidence type="ECO:0000313" key="2">
    <source>
        <dbReference type="Proteomes" id="UP000319502"/>
    </source>
</evidence>
<dbReference type="InterPro" id="IPR018588">
    <property type="entry name" value="Dihaem_cytochrome-c"/>
</dbReference>
<name>A0A557QIA3_9RHOO</name>
<dbReference type="OrthoDB" id="5296814at2"/>
<dbReference type="RefSeq" id="WP_144310738.1">
    <property type="nucleotide sequence ID" value="NZ_VMNK01000016.1"/>
</dbReference>
<accession>A0A557QIA3</accession>
<dbReference type="Pfam" id="PF09626">
    <property type="entry name" value="DHC"/>
    <property type="match status" value="1"/>
</dbReference>
<organism evidence="1 2">
    <name type="scientific">Denitromonas halophila</name>
    <dbReference type="NCBI Taxonomy" id="1629404"/>
    <lineage>
        <taxon>Bacteria</taxon>
        <taxon>Pseudomonadati</taxon>
        <taxon>Pseudomonadota</taxon>
        <taxon>Betaproteobacteria</taxon>
        <taxon>Rhodocyclales</taxon>
        <taxon>Zoogloeaceae</taxon>
        <taxon>Denitromonas</taxon>
    </lineage>
</organism>
<protein>
    <submittedName>
        <fullName evidence="1">Cytochrome C</fullName>
    </submittedName>
</protein>
<reference evidence="1 2" key="1">
    <citation type="submission" date="2019-07" db="EMBL/GenBank/DDBJ databases">
        <title>The pathways for chlorine oxyanion respiration interact through the shared metabolite chlorate.</title>
        <authorList>
            <person name="Barnum T.P."/>
            <person name="Cheng Y."/>
            <person name="Hill K.A."/>
            <person name="Lucas L.N."/>
            <person name="Carlson H.K."/>
            <person name="Coates J.D."/>
        </authorList>
    </citation>
    <scope>NUCLEOTIDE SEQUENCE [LARGE SCALE GENOMIC DNA]</scope>
    <source>
        <strain evidence="1 2">SFB-3</strain>
    </source>
</reference>
<dbReference type="SUPFAM" id="SSF48695">
    <property type="entry name" value="Multiheme cytochromes"/>
    <property type="match status" value="1"/>
</dbReference>
<evidence type="ECO:0000313" key="1">
    <source>
        <dbReference type="EMBL" id="TVO52648.1"/>
    </source>
</evidence>
<dbReference type="InterPro" id="IPR036280">
    <property type="entry name" value="Multihaem_cyt_sf"/>
</dbReference>
<keyword evidence="2" id="KW-1185">Reference proteome</keyword>
<gene>
    <name evidence="1" type="ORF">FHP91_17070</name>
</gene>
<dbReference type="Proteomes" id="UP000319502">
    <property type="component" value="Unassembled WGS sequence"/>
</dbReference>
<dbReference type="AlphaFoldDB" id="A0A557QIA3"/>
<dbReference type="EMBL" id="VMNK01000016">
    <property type="protein sequence ID" value="TVO52648.1"/>
    <property type="molecule type" value="Genomic_DNA"/>
</dbReference>
<proteinExistence type="predicted"/>